<feature type="domain" description="N-acetyltransferase" evidence="1">
    <location>
        <begin position="77"/>
        <end position="218"/>
    </location>
</feature>
<dbReference type="InterPro" id="IPR016181">
    <property type="entry name" value="Acyl_CoA_acyltransferase"/>
</dbReference>
<dbReference type="PANTHER" id="PTHR42791">
    <property type="entry name" value="GNAT FAMILY ACETYLTRANSFERASE"/>
    <property type="match status" value="1"/>
</dbReference>
<sequence length="221" mass="25155">MSIRKADLSDLDAMVEVALVAMPMDPQWDYRFPHRKHYPEDTLKFTRERFKMFLENESGEWHVMVAELPSRENPTVFKVAAFAVWRLPPSGEQVASDAEKAPVEQRRDADVERMRAFSESLGEARKHYFERVYGKNRMHLILLATHPEYQRRGAGGTLASWGMEKAKEDGLATTLFASPMGRQLYLRLGFRDLGAIKIQVDGETESICVGVMAYVPASDEA</sequence>
<gene>
    <name evidence="2" type="ORF">IMSHALPRED_008348</name>
</gene>
<dbReference type="Gene3D" id="3.40.630.30">
    <property type="match status" value="1"/>
</dbReference>
<dbReference type="AlphaFoldDB" id="A0A8H3IK61"/>
<dbReference type="InterPro" id="IPR052523">
    <property type="entry name" value="Trichothecene_AcTrans"/>
</dbReference>
<name>A0A8H3IK61_9LECA</name>
<dbReference type="OrthoDB" id="4738875at2759"/>
<reference evidence="2" key="1">
    <citation type="submission" date="2021-03" db="EMBL/GenBank/DDBJ databases">
        <authorList>
            <person name="Tagirdzhanova G."/>
        </authorList>
    </citation>
    <scope>NUCLEOTIDE SEQUENCE</scope>
</reference>
<accession>A0A8H3IK61</accession>
<keyword evidence="3" id="KW-1185">Reference proteome</keyword>
<dbReference type="EMBL" id="CAJPDT010000059">
    <property type="protein sequence ID" value="CAF9931042.1"/>
    <property type="molecule type" value="Genomic_DNA"/>
</dbReference>
<dbReference type="GO" id="GO:0016747">
    <property type="term" value="F:acyltransferase activity, transferring groups other than amino-acyl groups"/>
    <property type="evidence" value="ECO:0007669"/>
    <property type="project" value="InterPro"/>
</dbReference>
<protein>
    <recommendedName>
        <fullName evidence="1">N-acetyltransferase domain-containing protein</fullName>
    </recommendedName>
</protein>
<dbReference type="PROSITE" id="PS51186">
    <property type="entry name" value="GNAT"/>
    <property type="match status" value="1"/>
</dbReference>
<evidence type="ECO:0000313" key="2">
    <source>
        <dbReference type="EMBL" id="CAF9931042.1"/>
    </source>
</evidence>
<dbReference type="InterPro" id="IPR000182">
    <property type="entry name" value="GNAT_dom"/>
</dbReference>
<proteinExistence type="predicted"/>
<dbReference type="SUPFAM" id="SSF55729">
    <property type="entry name" value="Acyl-CoA N-acyltransferases (Nat)"/>
    <property type="match status" value="1"/>
</dbReference>
<dbReference type="Proteomes" id="UP000664534">
    <property type="component" value="Unassembled WGS sequence"/>
</dbReference>
<dbReference type="CDD" id="cd04301">
    <property type="entry name" value="NAT_SF"/>
    <property type="match status" value="1"/>
</dbReference>
<organism evidence="2 3">
    <name type="scientific">Imshaugia aleurites</name>
    <dbReference type="NCBI Taxonomy" id="172621"/>
    <lineage>
        <taxon>Eukaryota</taxon>
        <taxon>Fungi</taxon>
        <taxon>Dikarya</taxon>
        <taxon>Ascomycota</taxon>
        <taxon>Pezizomycotina</taxon>
        <taxon>Lecanoromycetes</taxon>
        <taxon>OSLEUM clade</taxon>
        <taxon>Lecanoromycetidae</taxon>
        <taxon>Lecanorales</taxon>
        <taxon>Lecanorineae</taxon>
        <taxon>Parmeliaceae</taxon>
        <taxon>Imshaugia</taxon>
    </lineage>
</organism>
<evidence type="ECO:0000259" key="1">
    <source>
        <dbReference type="PROSITE" id="PS51186"/>
    </source>
</evidence>
<comment type="caution">
    <text evidence="2">The sequence shown here is derived from an EMBL/GenBank/DDBJ whole genome shotgun (WGS) entry which is preliminary data.</text>
</comment>
<dbReference type="PANTHER" id="PTHR42791:SF2">
    <property type="entry name" value="N-ACETYLTRANSFERASE DOMAIN-CONTAINING PROTEIN"/>
    <property type="match status" value="1"/>
</dbReference>
<dbReference type="Pfam" id="PF00583">
    <property type="entry name" value="Acetyltransf_1"/>
    <property type="match status" value="1"/>
</dbReference>
<evidence type="ECO:0000313" key="3">
    <source>
        <dbReference type="Proteomes" id="UP000664534"/>
    </source>
</evidence>